<dbReference type="InterPro" id="IPR007197">
    <property type="entry name" value="rSAM"/>
</dbReference>
<protein>
    <submittedName>
        <fullName evidence="6">Hopanoid biosynthesis associated radical SAM protein HpnH</fullName>
    </submittedName>
</protein>
<dbReference type="GO" id="GO:0003824">
    <property type="term" value="F:catalytic activity"/>
    <property type="evidence" value="ECO:0007669"/>
    <property type="project" value="InterPro"/>
</dbReference>
<dbReference type="OrthoDB" id="9810775at2"/>
<evidence type="ECO:0000313" key="6">
    <source>
        <dbReference type="EMBL" id="VEP16516.1"/>
    </source>
</evidence>
<evidence type="ECO:0000259" key="5">
    <source>
        <dbReference type="PROSITE" id="PS51918"/>
    </source>
</evidence>
<organism evidence="6 7">
    <name type="scientific">Hyella patelloides LEGE 07179</name>
    <dbReference type="NCBI Taxonomy" id="945734"/>
    <lineage>
        <taxon>Bacteria</taxon>
        <taxon>Bacillati</taxon>
        <taxon>Cyanobacteriota</taxon>
        <taxon>Cyanophyceae</taxon>
        <taxon>Pleurocapsales</taxon>
        <taxon>Hyellaceae</taxon>
        <taxon>Hyella</taxon>
    </lineage>
</organism>
<dbReference type="PROSITE" id="PS51918">
    <property type="entry name" value="RADICAL_SAM"/>
    <property type="match status" value="1"/>
</dbReference>
<keyword evidence="4" id="KW-0411">Iron-sulfur</keyword>
<feature type="domain" description="Radical SAM core" evidence="5">
    <location>
        <begin position="20"/>
        <end position="235"/>
    </location>
</feature>
<sequence length="337" mass="37835">MAVQLQQALTVGKYLVTQRLLGRKKFPLVLMLEPLFRCNLACSGCGKIQHPPEILKQNLSPEECFAAVEECGAPVVSIPGGEPLLHPQINEIVRGLVERKKFVYLCTNGLLLEKSLDKFQPSPYLTFSVHLDGLKEQHDRCVDREGVFDKAISAIKAAKSKGFRVTTNTTVFAGADPQEMPEFFDFLESLNLDGMMVSPGYSYAWAPDQESFLQREQTKALFREILSPWKSGQKKWNFNHNPLFLEFLMGEQDFDCTPWGSPSYSVLGWQKPCYLLNEGYYKSYKELIEKTDWDNYGKASGNPKCADCMVHCGYEPTAATAALEPNNMGKALSSLFG</sequence>
<dbReference type="SFLD" id="SFLDS00029">
    <property type="entry name" value="Radical_SAM"/>
    <property type="match status" value="1"/>
</dbReference>
<dbReference type="PANTHER" id="PTHR11228:SF22">
    <property type="entry name" value="PEPTIDE BIOSYNTHESIS PROTEIN YYDG-RELATED"/>
    <property type="match status" value="1"/>
</dbReference>
<dbReference type="GO" id="GO:0051536">
    <property type="term" value="F:iron-sulfur cluster binding"/>
    <property type="evidence" value="ECO:0007669"/>
    <property type="project" value="UniProtKB-KW"/>
</dbReference>
<evidence type="ECO:0000256" key="2">
    <source>
        <dbReference type="ARBA" id="ARBA00022723"/>
    </source>
</evidence>
<keyword evidence="2" id="KW-0479">Metal-binding</keyword>
<reference evidence="6 7" key="1">
    <citation type="submission" date="2019-01" db="EMBL/GenBank/DDBJ databases">
        <authorList>
            <person name="Brito A."/>
        </authorList>
    </citation>
    <scope>NUCLEOTIDE SEQUENCE [LARGE SCALE GENOMIC DNA]</scope>
    <source>
        <strain evidence="6">1</strain>
    </source>
</reference>
<gene>
    <name evidence="6" type="ORF">H1P_460010</name>
</gene>
<dbReference type="InterPro" id="IPR017833">
    <property type="entry name" value="Hopanoid_synth-assoc_rSAM_HpnH"/>
</dbReference>
<evidence type="ECO:0000256" key="3">
    <source>
        <dbReference type="ARBA" id="ARBA00023004"/>
    </source>
</evidence>
<keyword evidence="7" id="KW-1185">Reference proteome</keyword>
<dbReference type="EMBL" id="CAACVJ010000401">
    <property type="protein sequence ID" value="VEP16516.1"/>
    <property type="molecule type" value="Genomic_DNA"/>
</dbReference>
<dbReference type="SUPFAM" id="SSF102114">
    <property type="entry name" value="Radical SAM enzymes"/>
    <property type="match status" value="1"/>
</dbReference>
<dbReference type="PANTHER" id="PTHR11228">
    <property type="entry name" value="RADICAL SAM DOMAIN PROTEIN"/>
    <property type="match status" value="1"/>
</dbReference>
<dbReference type="RefSeq" id="WP_144866299.1">
    <property type="nucleotide sequence ID" value="NZ_LR213806.1"/>
</dbReference>
<dbReference type="InterPro" id="IPR013785">
    <property type="entry name" value="Aldolase_TIM"/>
</dbReference>
<name>A0A563VYL5_9CYAN</name>
<dbReference type="NCBIfam" id="TIGR03470">
    <property type="entry name" value="HpnH"/>
    <property type="match status" value="1"/>
</dbReference>
<evidence type="ECO:0000256" key="1">
    <source>
        <dbReference type="ARBA" id="ARBA00022691"/>
    </source>
</evidence>
<evidence type="ECO:0000256" key="4">
    <source>
        <dbReference type="ARBA" id="ARBA00023014"/>
    </source>
</evidence>
<accession>A0A563VYL5</accession>
<dbReference type="SFLD" id="SFLDG01067">
    <property type="entry name" value="SPASM/twitch_domain_containing"/>
    <property type="match status" value="1"/>
</dbReference>
<dbReference type="GO" id="GO:0046872">
    <property type="term" value="F:metal ion binding"/>
    <property type="evidence" value="ECO:0007669"/>
    <property type="project" value="UniProtKB-KW"/>
</dbReference>
<dbReference type="CDD" id="cd01335">
    <property type="entry name" value="Radical_SAM"/>
    <property type="match status" value="1"/>
</dbReference>
<dbReference type="Pfam" id="PF04055">
    <property type="entry name" value="Radical_SAM"/>
    <property type="match status" value="1"/>
</dbReference>
<dbReference type="Pfam" id="PF11946">
    <property type="entry name" value="DUF3463"/>
    <property type="match status" value="1"/>
</dbReference>
<keyword evidence="1" id="KW-0949">S-adenosyl-L-methionine</keyword>
<dbReference type="InterPro" id="IPR022563">
    <property type="entry name" value="DUF3463"/>
</dbReference>
<dbReference type="Gene3D" id="3.20.20.70">
    <property type="entry name" value="Aldolase class I"/>
    <property type="match status" value="1"/>
</dbReference>
<dbReference type="AlphaFoldDB" id="A0A563VYL5"/>
<evidence type="ECO:0000313" key="7">
    <source>
        <dbReference type="Proteomes" id="UP000320055"/>
    </source>
</evidence>
<proteinExistence type="predicted"/>
<dbReference type="Proteomes" id="UP000320055">
    <property type="component" value="Unassembled WGS sequence"/>
</dbReference>
<keyword evidence="3" id="KW-0408">Iron</keyword>
<dbReference type="InterPro" id="IPR050377">
    <property type="entry name" value="Radical_SAM_PqqE_MftC-like"/>
</dbReference>
<dbReference type="InterPro" id="IPR058240">
    <property type="entry name" value="rSAM_sf"/>
</dbReference>
<dbReference type="SFLD" id="SFLDF00397">
    <property type="entry name" value="adenosyl-hopene_transferase"/>
    <property type="match status" value="1"/>
</dbReference>